<proteinExistence type="predicted"/>
<gene>
    <name evidence="1" type="ORF">AB675_8598</name>
</gene>
<comment type="caution">
    <text evidence="1">The sequence shown here is derived from an EMBL/GenBank/DDBJ whole genome shotgun (WGS) entry which is preliminary data.</text>
</comment>
<dbReference type="GeneID" id="28740936"/>
<name>A0A0N1H9S5_9EURO</name>
<dbReference type="VEuPathDB" id="FungiDB:AB675_8598"/>
<accession>A0A0N1H9S5</accession>
<dbReference type="Proteomes" id="UP000038010">
    <property type="component" value="Unassembled WGS sequence"/>
</dbReference>
<sequence length="164" mass="18437">MQNPMKIDISDGDILNRFNYFPGWENQDEVGDLRVCRASSADDPAMKFCYIIAAGHGADDKMYMVTTAYYNSTESQGYDYGKPKFNAGNDSYVVGSALLRQPPKYFHGTTVIIEKEGVELPMIVHDIKTRDDSYVYTLGTACGPEVNEEKLFAIAKEVIYDDEE</sequence>
<evidence type="ECO:0000313" key="1">
    <source>
        <dbReference type="EMBL" id="KPI44397.1"/>
    </source>
</evidence>
<keyword evidence="2" id="KW-1185">Reference proteome</keyword>
<dbReference type="AlphaFoldDB" id="A0A0N1H9S5"/>
<dbReference type="RefSeq" id="XP_018004360.1">
    <property type="nucleotide sequence ID" value="XM_018149056.1"/>
</dbReference>
<reference evidence="1 2" key="1">
    <citation type="submission" date="2015-06" db="EMBL/GenBank/DDBJ databases">
        <title>Draft genome of the ant-associated black yeast Phialophora attae CBS 131958.</title>
        <authorList>
            <person name="Moreno L.F."/>
            <person name="Stielow B.J."/>
            <person name="de Hoog S."/>
            <person name="Vicente V.A."/>
            <person name="Weiss V.A."/>
            <person name="de Vries M."/>
            <person name="Cruz L.M."/>
            <person name="Souza E.M."/>
        </authorList>
    </citation>
    <scope>NUCLEOTIDE SEQUENCE [LARGE SCALE GENOMIC DNA]</scope>
    <source>
        <strain evidence="1 2">CBS 131958</strain>
    </source>
</reference>
<protein>
    <submittedName>
        <fullName evidence="1">Uncharacterized protein</fullName>
    </submittedName>
</protein>
<evidence type="ECO:0000313" key="2">
    <source>
        <dbReference type="Proteomes" id="UP000038010"/>
    </source>
</evidence>
<dbReference type="EMBL" id="LFJN01000003">
    <property type="protein sequence ID" value="KPI44397.1"/>
    <property type="molecule type" value="Genomic_DNA"/>
</dbReference>
<organism evidence="1 2">
    <name type="scientific">Cyphellophora attinorum</name>
    <dbReference type="NCBI Taxonomy" id="1664694"/>
    <lineage>
        <taxon>Eukaryota</taxon>
        <taxon>Fungi</taxon>
        <taxon>Dikarya</taxon>
        <taxon>Ascomycota</taxon>
        <taxon>Pezizomycotina</taxon>
        <taxon>Eurotiomycetes</taxon>
        <taxon>Chaetothyriomycetidae</taxon>
        <taxon>Chaetothyriales</taxon>
        <taxon>Cyphellophoraceae</taxon>
        <taxon>Cyphellophora</taxon>
    </lineage>
</organism>